<dbReference type="Gene3D" id="3.80.10.10">
    <property type="entry name" value="Ribonuclease Inhibitor"/>
    <property type="match status" value="2"/>
</dbReference>
<dbReference type="InterPro" id="IPR050333">
    <property type="entry name" value="SLRP"/>
</dbReference>
<evidence type="ECO:0000256" key="1">
    <source>
        <dbReference type="ARBA" id="ARBA00022614"/>
    </source>
</evidence>
<dbReference type="EMBL" id="FNMV01000009">
    <property type="protein sequence ID" value="SDX36947.1"/>
    <property type="molecule type" value="Genomic_DNA"/>
</dbReference>
<dbReference type="PANTHER" id="PTHR45712">
    <property type="entry name" value="AGAP008170-PA"/>
    <property type="match status" value="1"/>
</dbReference>
<organism evidence="3 4">
    <name type="scientific">Flavobacterium degerlachei</name>
    <dbReference type="NCBI Taxonomy" id="229203"/>
    <lineage>
        <taxon>Bacteria</taxon>
        <taxon>Pseudomonadati</taxon>
        <taxon>Bacteroidota</taxon>
        <taxon>Flavobacteriia</taxon>
        <taxon>Flavobacteriales</taxon>
        <taxon>Flavobacteriaceae</taxon>
        <taxon>Flavobacterium</taxon>
    </lineage>
</organism>
<evidence type="ECO:0008006" key="5">
    <source>
        <dbReference type="Google" id="ProtNLM"/>
    </source>
</evidence>
<dbReference type="STRING" id="229203.SAMN05444338_109156"/>
<evidence type="ECO:0000313" key="4">
    <source>
        <dbReference type="Proteomes" id="UP000198569"/>
    </source>
</evidence>
<dbReference type="InterPro" id="IPR032675">
    <property type="entry name" value="LRR_dom_sf"/>
</dbReference>
<name>A0A1H3B4S2_9FLAO</name>
<dbReference type="Proteomes" id="UP000198569">
    <property type="component" value="Unassembled WGS sequence"/>
</dbReference>
<dbReference type="PROSITE" id="PS51450">
    <property type="entry name" value="LRR"/>
    <property type="match status" value="2"/>
</dbReference>
<dbReference type="OrthoDB" id="1377270at2"/>
<evidence type="ECO:0000256" key="2">
    <source>
        <dbReference type="ARBA" id="ARBA00022737"/>
    </source>
</evidence>
<dbReference type="GO" id="GO:0005615">
    <property type="term" value="C:extracellular space"/>
    <property type="evidence" value="ECO:0007669"/>
    <property type="project" value="TreeGrafter"/>
</dbReference>
<proteinExistence type="predicted"/>
<dbReference type="InterPro" id="IPR001611">
    <property type="entry name" value="Leu-rich_rpt"/>
</dbReference>
<dbReference type="PANTHER" id="PTHR45712:SF31">
    <property type="entry name" value="PODOCAN"/>
    <property type="match status" value="1"/>
</dbReference>
<keyword evidence="1" id="KW-0433">Leucine-rich repeat</keyword>
<dbReference type="RefSeq" id="WP_091432961.1">
    <property type="nucleotide sequence ID" value="NZ_FNMV01000009.1"/>
</dbReference>
<keyword evidence="2" id="KW-0677">Repeat</keyword>
<reference evidence="4" key="1">
    <citation type="submission" date="2016-10" db="EMBL/GenBank/DDBJ databases">
        <authorList>
            <person name="Varghese N."/>
            <person name="Submissions S."/>
        </authorList>
    </citation>
    <scope>NUCLEOTIDE SEQUENCE [LARGE SCALE GENOMIC DNA]</scope>
    <source>
        <strain evidence="4">DSM 15718</strain>
    </source>
</reference>
<gene>
    <name evidence="3" type="ORF">SAMN05444338_109156</name>
</gene>
<protein>
    <recommendedName>
        <fullName evidence="5">Leucine rich repeat-containing protein</fullName>
    </recommendedName>
</protein>
<accession>A0A1H3B4S2</accession>
<evidence type="ECO:0000313" key="3">
    <source>
        <dbReference type="EMBL" id="SDX36947.1"/>
    </source>
</evidence>
<sequence length="595" mass="64351">MDIIQIINRLILKKPIANTPFAGVLVHDPETKEVGVVSKMELLKPLQDQVDKINNPDGFLKTGKITKVGNTVSISALSFVWKKNDITATNYNDFSTVIASAVHGFYRTDSIYTQPDGTFVKIEGEEGAEVSIPPSEIANALLVTNITVFGSVIEEPTEPFVSEVFTKEEKEKLGSFNSFEVKGEYANNTVALANGLVEGDVYNLPISSDVYVLALVKEPIIAENYIELTFQDIDIAMSSAGITDKNSIIDWNGFSRNQSPLSNDFDFDSVEINGNVAKLIKIEPNVSFITLSGLGFENIEVSGFQSLIGLNLDNNQIVTFDPTIALPSSLLYLFFSNNQIVTFDPTIALPSSLANLRLNNNQIVTFDPTIALPTGLTDLYLHSNQIVTFDPTIALPSSLLGLGLGDNQIVTFDPTIALPSSLLGLGLGGNQIVTFDPIIALPTGLESLNLSDNQIVTFDPTIALPTGLTDLYLDSNQIVTFDTIIALPSSLTDLNLYDNQIVTFDPTIALPSSLTDLRLDNNQIVTFDPTIALPSSLTTLRLNNNQIVTSSWNSATSWISNLTNGGEIFTQGNIDSAAGTNTQSLLEAKGWIVGV</sequence>
<dbReference type="SUPFAM" id="SSF52058">
    <property type="entry name" value="L domain-like"/>
    <property type="match status" value="1"/>
</dbReference>
<dbReference type="AlphaFoldDB" id="A0A1H3B4S2"/>
<keyword evidence="4" id="KW-1185">Reference proteome</keyword>